<evidence type="ECO:0000313" key="3">
    <source>
        <dbReference type="EMBL" id="CAF9936640.1"/>
    </source>
</evidence>
<gene>
    <name evidence="3" type="ORF">HETSPECPRED_010399</name>
</gene>
<comment type="caution">
    <text evidence="3">The sequence shown here is derived from an EMBL/GenBank/DDBJ whole genome shotgun (WGS) entry which is preliminary data.</text>
</comment>
<evidence type="ECO:0000259" key="2">
    <source>
        <dbReference type="Pfam" id="PF01979"/>
    </source>
</evidence>
<feature type="chain" id="PRO_5033989276" description="Amidohydrolase-related domain-containing protein" evidence="1">
    <location>
        <begin position="25"/>
        <end position="425"/>
    </location>
</feature>
<dbReference type="InterPro" id="IPR032466">
    <property type="entry name" value="Metal_Hydrolase"/>
</dbReference>
<dbReference type="Pfam" id="PF01979">
    <property type="entry name" value="Amidohydro_1"/>
    <property type="match status" value="1"/>
</dbReference>
<dbReference type="InterPro" id="IPR011059">
    <property type="entry name" value="Metal-dep_hydrolase_composite"/>
</dbReference>
<dbReference type="AlphaFoldDB" id="A0A8H3IWK7"/>
<evidence type="ECO:0000256" key="1">
    <source>
        <dbReference type="SAM" id="SignalP"/>
    </source>
</evidence>
<dbReference type="Gene3D" id="3.30.110.90">
    <property type="entry name" value="Amidohydrolase"/>
    <property type="match status" value="1"/>
</dbReference>
<dbReference type="InterPro" id="IPR051781">
    <property type="entry name" value="Metallo-dep_Hydrolase"/>
</dbReference>
<dbReference type="Proteomes" id="UP000664521">
    <property type="component" value="Unassembled WGS sequence"/>
</dbReference>
<sequence length="425" mass="45081">MTNFHGTFLRWVFLVACIPKLALSCANHALDTGDPAIIAANHAARRAPQAAQKIAIYNVRVFDGDRILPPTTVIIDNGVIGINPFGAKFIDGQGQVLLPGFIDTHSHPRTVDDLNEQSSYGITTTFLQAGGSAAVRESLTNHPGITDLRFASLPAVATNDSSAVPPFIAAQGGFISSPEQAPGFVKNQSATSDWIKILAVSPNIPTVVQPVLNALVASAQNYGKQTICHAPAYESVRQALKAGVSQLHHSPLDKAADDDLVQLYRAGKQPNCPTLVGMLAITDRNPYFGLNYTAAAASVTTLYNAGVPILAGTDSTLQAGVPFIVPYGSSIHLEVQLLVEAGLSNLDALRAVTSLPAKYYGLRDRGRIFPGMRADLVLVGGNPLRNISNTRDIKRVWLAGIEHAVNTTTTLTKESLAVINTPLSG</sequence>
<dbReference type="PANTHER" id="PTHR43135">
    <property type="entry name" value="ALPHA-D-RIBOSE 1-METHYLPHOSPHONATE 5-TRIPHOSPHATE DIPHOSPHATASE"/>
    <property type="match status" value="1"/>
</dbReference>
<keyword evidence="1" id="KW-0732">Signal</keyword>
<evidence type="ECO:0000313" key="4">
    <source>
        <dbReference type="Proteomes" id="UP000664521"/>
    </source>
</evidence>
<accession>A0A8H3IWK7</accession>
<dbReference type="GO" id="GO:0016810">
    <property type="term" value="F:hydrolase activity, acting on carbon-nitrogen (but not peptide) bonds"/>
    <property type="evidence" value="ECO:0007669"/>
    <property type="project" value="InterPro"/>
</dbReference>
<dbReference type="Gene3D" id="2.30.40.10">
    <property type="entry name" value="Urease, subunit C, domain 1"/>
    <property type="match status" value="1"/>
</dbReference>
<proteinExistence type="predicted"/>
<dbReference type="Gene3D" id="3.40.50.10910">
    <property type="entry name" value="Amidohydrolase"/>
    <property type="match status" value="1"/>
</dbReference>
<name>A0A8H3IWK7_9LECA</name>
<dbReference type="InterPro" id="IPR006680">
    <property type="entry name" value="Amidohydro-rel"/>
</dbReference>
<protein>
    <recommendedName>
        <fullName evidence="2">Amidohydrolase-related domain-containing protein</fullName>
    </recommendedName>
</protein>
<dbReference type="Gene3D" id="1.20.58.520">
    <property type="entry name" value="Amidohydrolase"/>
    <property type="match status" value="1"/>
</dbReference>
<keyword evidence="4" id="KW-1185">Reference proteome</keyword>
<reference evidence="3" key="1">
    <citation type="submission" date="2021-03" db="EMBL/GenBank/DDBJ databases">
        <authorList>
            <person name="Tagirdzhanova G."/>
        </authorList>
    </citation>
    <scope>NUCLEOTIDE SEQUENCE</scope>
</reference>
<dbReference type="EMBL" id="CAJPDS010000093">
    <property type="protein sequence ID" value="CAF9936640.1"/>
    <property type="molecule type" value="Genomic_DNA"/>
</dbReference>
<feature type="signal peptide" evidence="1">
    <location>
        <begin position="1"/>
        <end position="24"/>
    </location>
</feature>
<organism evidence="3 4">
    <name type="scientific">Heterodermia speciosa</name>
    <dbReference type="NCBI Taxonomy" id="116794"/>
    <lineage>
        <taxon>Eukaryota</taxon>
        <taxon>Fungi</taxon>
        <taxon>Dikarya</taxon>
        <taxon>Ascomycota</taxon>
        <taxon>Pezizomycotina</taxon>
        <taxon>Lecanoromycetes</taxon>
        <taxon>OSLEUM clade</taxon>
        <taxon>Lecanoromycetidae</taxon>
        <taxon>Caliciales</taxon>
        <taxon>Physciaceae</taxon>
        <taxon>Heterodermia</taxon>
    </lineage>
</organism>
<dbReference type="SUPFAM" id="SSF51556">
    <property type="entry name" value="Metallo-dependent hydrolases"/>
    <property type="match status" value="1"/>
</dbReference>
<feature type="domain" description="Amidohydrolase-related" evidence="2">
    <location>
        <begin position="96"/>
        <end position="400"/>
    </location>
</feature>
<dbReference type="OrthoDB" id="5595695at2759"/>
<dbReference type="PANTHER" id="PTHR43135:SF3">
    <property type="entry name" value="ALPHA-D-RIBOSE 1-METHYLPHOSPHONATE 5-TRIPHOSPHATE DIPHOSPHATASE"/>
    <property type="match status" value="1"/>
</dbReference>
<dbReference type="SUPFAM" id="SSF51338">
    <property type="entry name" value="Composite domain of metallo-dependent hydrolases"/>
    <property type="match status" value="1"/>
</dbReference>